<feature type="transmembrane region" description="Helical" evidence="1">
    <location>
        <begin position="132"/>
        <end position="152"/>
    </location>
</feature>
<dbReference type="EMBL" id="BONY01000048">
    <property type="protein sequence ID" value="GIH08337.1"/>
    <property type="molecule type" value="Genomic_DNA"/>
</dbReference>
<feature type="transmembrane region" description="Helical" evidence="1">
    <location>
        <begin position="159"/>
        <end position="182"/>
    </location>
</feature>
<keyword evidence="1" id="KW-1133">Transmembrane helix</keyword>
<keyword evidence="1" id="KW-0812">Transmembrane</keyword>
<dbReference type="Proteomes" id="UP000612899">
    <property type="component" value="Unassembled WGS sequence"/>
</dbReference>
<dbReference type="RefSeq" id="WP_203912096.1">
    <property type="nucleotide sequence ID" value="NZ_BONY01000048.1"/>
</dbReference>
<keyword evidence="1" id="KW-0472">Membrane</keyword>
<evidence type="ECO:0000313" key="3">
    <source>
        <dbReference type="Proteomes" id="UP000612899"/>
    </source>
</evidence>
<evidence type="ECO:0000256" key="1">
    <source>
        <dbReference type="SAM" id="Phobius"/>
    </source>
</evidence>
<reference evidence="2" key="1">
    <citation type="submission" date="2021-01" db="EMBL/GenBank/DDBJ databases">
        <title>Whole genome shotgun sequence of Rhizocola hellebori NBRC 109834.</title>
        <authorList>
            <person name="Komaki H."/>
            <person name="Tamura T."/>
        </authorList>
    </citation>
    <scope>NUCLEOTIDE SEQUENCE</scope>
    <source>
        <strain evidence="2">NBRC 109834</strain>
    </source>
</reference>
<dbReference type="AlphaFoldDB" id="A0A8J3VJD8"/>
<evidence type="ECO:0000313" key="2">
    <source>
        <dbReference type="EMBL" id="GIH08337.1"/>
    </source>
</evidence>
<organism evidence="2 3">
    <name type="scientific">Rhizocola hellebori</name>
    <dbReference type="NCBI Taxonomy" id="1392758"/>
    <lineage>
        <taxon>Bacteria</taxon>
        <taxon>Bacillati</taxon>
        <taxon>Actinomycetota</taxon>
        <taxon>Actinomycetes</taxon>
        <taxon>Micromonosporales</taxon>
        <taxon>Micromonosporaceae</taxon>
        <taxon>Rhizocola</taxon>
    </lineage>
</organism>
<feature type="transmembrane region" description="Helical" evidence="1">
    <location>
        <begin position="194"/>
        <end position="212"/>
    </location>
</feature>
<gene>
    <name evidence="2" type="ORF">Rhe02_64040</name>
</gene>
<protein>
    <submittedName>
        <fullName evidence="2">Uncharacterized protein</fullName>
    </submittedName>
</protein>
<accession>A0A8J3VJD8</accession>
<proteinExistence type="predicted"/>
<keyword evidence="3" id="KW-1185">Reference proteome</keyword>
<name>A0A8J3VJD8_9ACTN</name>
<comment type="caution">
    <text evidence="2">The sequence shown here is derived from an EMBL/GenBank/DDBJ whole genome shotgun (WGS) entry which is preliminary data.</text>
</comment>
<sequence length="213" mass="21972">MTEGGAAVSDRGSAWSEYLGSAHRLDAVRQQAAATAAAEAEAVVAARAELPVVQARLGMQAARMQDAALQAGVQSLVLVPNAAEQRSAEMAVAGGPKVVVAALRQARSTVEVADAALARIDDVEPGQAVQNLVAYGPAAAVTTVIQLVFALLVDERSRVFYAAACGLTMGAMLFGMAWLLLGVIYPGRPKTPEIGALVCTAPVVLVAFLFMVL</sequence>